<keyword evidence="3" id="KW-1185">Reference proteome</keyword>
<dbReference type="Pfam" id="PF09273">
    <property type="entry name" value="Rubis-subs-bind"/>
    <property type="match status" value="1"/>
</dbReference>
<dbReference type="Gene3D" id="3.90.1420.10">
    <property type="entry name" value="Rubisco LSMT, substrate-binding domain"/>
    <property type="match status" value="1"/>
</dbReference>
<accession>A0A833SJK1</accession>
<name>A0A833SJK1_PHYIN</name>
<dbReference type="Proteomes" id="UP000602510">
    <property type="component" value="Unassembled WGS sequence"/>
</dbReference>
<evidence type="ECO:0000313" key="2">
    <source>
        <dbReference type="EMBL" id="KAF4030823.1"/>
    </source>
</evidence>
<feature type="domain" description="Rubisco LSMT substrate-binding" evidence="1">
    <location>
        <begin position="35"/>
        <end position="108"/>
    </location>
</feature>
<dbReference type="InterPro" id="IPR015353">
    <property type="entry name" value="Rubisco_LSMT_subst-bd"/>
</dbReference>
<reference evidence="2" key="1">
    <citation type="submission" date="2020-04" db="EMBL/GenBank/DDBJ databases">
        <title>Hybrid Assembly of Korean Phytophthora infestans isolates.</title>
        <authorList>
            <person name="Prokchorchik M."/>
            <person name="Lee Y."/>
            <person name="Seo J."/>
            <person name="Cho J.-H."/>
            <person name="Park Y.-E."/>
            <person name="Jang D.-C."/>
            <person name="Im J.-S."/>
            <person name="Choi J.-G."/>
            <person name="Park H.-J."/>
            <person name="Lee G.-B."/>
            <person name="Lee Y.-G."/>
            <person name="Hong S.-Y."/>
            <person name="Cho K."/>
            <person name="Sohn K.H."/>
        </authorList>
    </citation>
    <scope>NUCLEOTIDE SEQUENCE</scope>
    <source>
        <strain evidence="2">KR_1_A1</strain>
    </source>
</reference>
<protein>
    <submittedName>
        <fullName evidence="2">Rubisco LSMT substrate-binding</fullName>
    </submittedName>
</protein>
<dbReference type="AlphaFoldDB" id="A0A833SJK1"/>
<dbReference type="EMBL" id="WSZM01000632">
    <property type="protein sequence ID" value="KAF4030823.1"/>
    <property type="molecule type" value="Genomic_DNA"/>
</dbReference>
<sequence>MSSSMAAQDRRVRLDFFENETLVWWRARAVQRAANSNRGEEHRPIVSLRNEFVFTRAVISTCTTLLKQYPTSIEQDQENLAKLSDKDDVESVRIAHVQRILIMEKQILNETMELALDQWQSLLYSSHPNLLEV</sequence>
<evidence type="ECO:0000313" key="3">
    <source>
        <dbReference type="Proteomes" id="UP000602510"/>
    </source>
</evidence>
<evidence type="ECO:0000259" key="1">
    <source>
        <dbReference type="Pfam" id="PF09273"/>
    </source>
</evidence>
<gene>
    <name evidence="2" type="ORF">GN244_ATG17378</name>
</gene>
<proteinExistence type="predicted"/>
<organism evidence="2 3">
    <name type="scientific">Phytophthora infestans</name>
    <name type="common">Potato late blight agent</name>
    <name type="synonym">Botrytis infestans</name>
    <dbReference type="NCBI Taxonomy" id="4787"/>
    <lineage>
        <taxon>Eukaryota</taxon>
        <taxon>Sar</taxon>
        <taxon>Stramenopiles</taxon>
        <taxon>Oomycota</taxon>
        <taxon>Peronosporomycetes</taxon>
        <taxon>Peronosporales</taxon>
        <taxon>Peronosporaceae</taxon>
        <taxon>Phytophthora</taxon>
    </lineage>
</organism>
<comment type="caution">
    <text evidence="2">The sequence shown here is derived from an EMBL/GenBank/DDBJ whole genome shotgun (WGS) entry which is preliminary data.</text>
</comment>
<dbReference type="SUPFAM" id="SSF81822">
    <property type="entry name" value="RuBisCo LSMT C-terminal, substrate-binding domain"/>
    <property type="match status" value="1"/>
</dbReference>
<dbReference type="InterPro" id="IPR036464">
    <property type="entry name" value="Rubisco_LSMT_subst-bd_sf"/>
</dbReference>